<keyword evidence="1" id="KW-0732">Signal</keyword>
<accession>A0A0E9PPH7</accession>
<reference evidence="2" key="2">
    <citation type="journal article" date="2015" name="Fish Shellfish Immunol.">
        <title>Early steps in the European eel (Anguilla anguilla)-Vibrio vulnificus interaction in the gills: Role of the RtxA13 toxin.</title>
        <authorList>
            <person name="Callol A."/>
            <person name="Pajuelo D."/>
            <person name="Ebbesson L."/>
            <person name="Teles M."/>
            <person name="MacKenzie S."/>
            <person name="Amaro C."/>
        </authorList>
    </citation>
    <scope>NUCLEOTIDE SEQUENCE</scope>
</reference>
<proteinExistence type="predicted"/>
<dbReference type="AlphaFoldDB" id="A0A0E9PPH7"/>
<evidence type="ECO:0000313" key="2">
    <source>
        <dbReference type="EMBL" id="JAH06404.1"/>
    </source>
</evidence>
<dbReference type="EMBL" id="GBXM01102173">
    <property type="protein sequence ID" value="JAH06404.1"/>
    <property type="molecule type" value="Transcribed_RNA"/>
</dbReference>
<organism evidence="2">
    <name type="scientific">Anguilla anguilla</name>
    <name type="common">European freshwater eel</name>
    <name type="synonym">Muraena anguilla</name>
    <dbReference type="NCBI Taxonomy" id="7936"/>
    <lineage>
        <taxon>Eukaryota</taxon>
        <taxon>Metazoa</taxon>
        <taxon>Chordata</taxon>
        <taxon>Craniata</taxon>
        <taxon>Vertebrata</taxon>
        <taxon>Euteleostomi</taxon>
        <taxon>Actinopterygii</taxon>
        <taxon>Neopterygii</taxon>
        <taxon>Teleostei</taxon>
        <taxon>Anguilliformes</taxon>
        <taxon>Anguillidae</taxon>
        <taxon>Anguilla</taxon>
    </lineage>
</organism>
<evidence type="ECO:0000256" key="1">
    <source>
        <dbReference type="SAM" id="SignalP"/>
    </source>
</evidence>
<sequence length="31" mass="3659">MPPFNFMHLCCLLFLVVHVRHKSGSHGHWDL</sequence>
<protein>
    <submittedName>
        <fullName evidence="2">Uncharacterized protein</fullName>
    </submittedName>
</protein>
<reference evidence="2" key="1">
    <citation type="submission" date="2014-11" db="EMBL/GenBank/DDBJ databases">
        <authorList>
            <person name="Amaro Gonzalez C."/>
        </authorList>
    </citation>
    <scope>NUCLEOTIDE SEQUENCE</scope>
</reference>
<name>A0A0E9PPH7_ANGAN</name>
<feature type="signal peptide" evidence="1">
    <location>
        <begin position="1"/>
        <end position="21"/>
    </location>
</feature>
<feature type="chain" id="PRO_5002430718" evidence="1">
    <location>
        <begin position="22"/>
        <end position="31"/>
    </location>
</feature>